<evidence type="ECO:0000313" key="5">
    <source>
        <dbReference type="Proteomes" id="UP000032431"/>
    </source>
</evidence>
<keyword evidence="2" id="KW-0472">Membrane</keyword>
<dbReference type="InterPro" id="IPR036890">
    <property type="entry name" value="HATPase_C_sf"/>
</dbReference>
<dbReference type="Pfam" id="PF14501">
    <property type="entry name" value="HATPase_c_5"/>
    <property type="match status" value="1"/>
</dbReference>
<dbReference type="AlphaFoldDB" id="A0A078KIT1"/>
<keyword evidence="2" id="KW-0812">Transmembrane</keyword>
<feature type="transmembrane region" description="Helical" evidence="2">
    <location>
        <begin position="25"/>
        <end position="43"/>
    </location>
</feature>
<dbReference type="PANTHER" id="PTHR40448:SF1">
    <property type="entry name" value="TWO-COMPONENT SENSOR HISTIDINE KINASE"/>
    <property type="match status" value="1"/>
</dbReference>
<dbReference type="SUPFAM" id="SSF55874">
    <property type="entry name" value="ATPase domain of HSP90 chaperone/DNA topoisomerase II/histidine kinase"/>
    <property type="match status" value="1"/>
</dbReference>
<dbReference type="HOGENOM" id="CLU_020211_14_0_9"/>
<sequence>MTSIFLNILGQKNLSSSFIYPDKNGINIVLYLILSSLLFIKKFRISFKKVILIYVFAVSAEFAVNLFFSDLPYYVENLIACGFIIIYFVAGLLMIETVWSKLLYVFLITLNYKALINAVKKIVFNSVPEGQIGNQIVISIIGLFLSLAIYILIIKKLKFQIEFWKSEICNISMALFLLFFLFFSSVSGTGFVNQADRIKCALLIIIIALIQAVACYLIDRLLIKDNETELLKQQLRMLNVKISEQEELFKDFENSIKEIKETKHNLRHQLLLIKEYIDTDDKEHLLEYLDKIQYPLSKNIGPALCKNRTANAVISHYVKIAQEESIEVSLNLQLPEVMNICDEDLCVIFGNCLENAVEACRRMKSGQRYIHLSALYKGNFLAITLDNSFDGKIIKKDNTFFSRKREHEEGIGISTIRSVVRKYNGMAEFKYSQNQFETSIFLNCQSNQHSQMTICRTQNTYS</sequence>
<evidence type="ECO:0000259" key="3">
    <source>
        <dbReference type="Pfam" id="PF14501"/>
    </source>
</evidence>
<organism evidence="4 5">
    <name type="scientific">[Clostridium] cellulosi</name>
    <dbReference type="NCBI Taxonomy" id="29343"/>
    <lineage>
        <taxon>Bacteria</taxon>
        <taxon>Bacillati</taxon>
        <taxon>Bacillota</taxon>
        <taxon>Clostridia</taxon>
        <taxon>Eubacteriales</taxon>
        <taxon>Oscillospiraceae</taxon>
        <taxon>Oscillospiraceae incertae sedis</taxon>
    </lineage>
</organism>
<evidence type="ECO:0000313" key="4">
    <source>
        <dbReference type="EMBL" id="CDZ23486.1"/>
    </source>
</evidence>
<keyword evidence="5" id="KW-1185">Reference proteome</keyword>
<keyword evidence="1" id="KW-0175">Coiled coil</keyword>
<dbReference type="OrthoDB" id="3173688at2"/>
<feature type="transmembrane region" description="Helical" evidence="2">
    <location>
        <begin position="102"/>
        <end position="120"/>
    </location>
</feature>
<feature type="domain" description="Sensor histidine kinase NatK-like C-terminal" evidence="3">
    <location>
        <begin position="344"/>
        <end position="442"/>
    </location>
</feature>
<dbReference type="CDD" id="cd16935">
    <property type="entry name" value="HATPase_AgrC-ComD-like"/>
    <property type="match status" value="1"/>
</dbReference>
<dbReference type="Gene3D" id="3.30.565.10">
    <property type="entry name" value="Histidine kinase-like ATPase, C-terminal domain"/>
    <property type="match status" value="1"/>
</dbReference>
<reference evidence="5" key="1">
    <citation type="submission" date="2014-07" db="EMBL/GenBank/DDBJ databases">
        <authorList>
            <person name="Wibberg D."/>
        </authorList>
    </citation>
    <scope>NUCLEOTIDE SEQUENCE [LARGE SCALE GENOMIC DNA]</scope>
    <source>
        <strain evidence="5">DG5</strain>
    </source>
</reference>
<gene>
    <name evidence="4" type="ORF">CCDG5_0344</name>
</gene>
<feature type="transmembrane region" description="Helical" evidence="2">
    <location>
        <begin position="174"/>
        <end position="195"/>
    </location>
</feature>
<dbReference type="InterPro" id="IPR032834">
    <property type="entry name" value="NatK-like_C"/>
</dbReference>
<name>A0A078KIT1_9FIRM</name>
<keyword evidence="2" id="KW-1133">Transmembrane helix</keyword>
<protein>
    <recommendedName>
        <fullName evidence="3">Sensor histidine kinase NatK-like C-terminal domain-containing protein</fullName>
    </recommendedName>
</protein>
<evidence type="ECO:0000256" key="1">
    <source>
        <dbReference type="SAM" id="Coils"/>
    </source>
</evidence>
<feature type="transmembrane region" description="Helical" evidence="2">
    <location>
        <begin position="50"/>
        <end position="68"/>
    </location>
</feature>
<dbReference type="PATRIC" id="fig|29343.3.peg.362"/>
<dbReference type="Proteomes" id="UP000032431">
    <property type="component" value="Chromosome I"/>
</dbReference>
<dbReference type="STRING" id="29343.CCDG5_0344"/>
<dbReference type="GO" id="GO:0042802">
    <property type="term" value="F:identical protein binding"/>
    <property type="evidence" value="ECO:0007669"/>
    <property type="project" value="TreeGrafter"/>
</dbReference>
<feature type="transmembrane region" description="Helical" evidence="2">
    <location>
        <begin position="132"/>
        <end position="153"/>
    </location>
</feature>
<dbReference type="EMBL" id="LM995447">
    <property type="protein sequence ID" value="CDZ23486.1"/>
    <property type="molecule type" value="Genomic_DNA"/>
</dbReference>
<dbReference type="PANTHER" id="PTHR40448">
    <property type="entry name" value="TWO-COMPONENT SENSOR HISTIDINE KINASE"/>
    <property type="match status" value="1"/>
</dbReference>
<accession>A0A078KIT1</accession>
<feature type="transmembrane region" description="Helical" evidence="2">
    <location>
        <begin position="74"/>
        <end position="95"/>
    </location>
</feature>
<evidence type="ECO:0000256" key="2">
    <source>
        <dbReference type="SAM" id="Phobius"/>
    </source>
</evidence>
<feature type="coiled-coil region" evidence="1">
    <location>
        <begin position="228"/>
        <end position="269"/>
    </location>
</feature>
<dbReference type="KEGG" id="ccel:CCDG5_0344"/>
<proteinExistence type="predicted"/>
<feature type="transmembrane region" description="Helical" evidence="2">
    <location>
        <begin position="201"/>
        <end position="223"/>
    </location>
</feature>